<dbReference type="PANTHER" id="PTHR40841">
    <property type="entry name" value="SIDEROPHORE TRIACETYLFUSARININE C ESTERASE"/>
    <property type="match status" value="1"/>
</dbReference>
<proteinExistence type="inferred from homology"/>
<accession>A0A256FTH7</accession>
<dbReference type="InterPro" id="IPR052558">
    <property type="entry name" value="Siderophore_Hydrolase_D"/>
</dbReference>
<dbReference type="PANTHER" id="PTHR40841:SF2">
    <property type="entry name" value="SIDEROPHORE-DEGRADING ESTERASE (EUROFUNG)"/>
    <property type="match status" value="1"/>
</dbReference>
<evidence type="ECO:0000313" key="4">
    <source>
        <dbReference type="Proteomes" id="UP000216478"/>
    </source>
</evidence>
<evidence type="ECO:0000256" key="2">
    <source>
        <dbReference type="ARBA" id="ARBA00022801"/>
    </source>
</evidence>
<evidence type="ECO:0000256" key="1">
    <source>
        <dbReference type="ARBA" id="ARBA00005622"/>
    </source>
</evidence>
<gene>
    <name evidence="3" type="ORF">CEV33_4971</name>
</gene>
<dbReference type="Gene3D" id="3.40.50.1820">
    <property type="entry name" value="alpha/beta hydrolase"/>
    <property type="match status" value="1"/>
</dbReference>
<dbReference type="AlphaFoldDB" id="A0A256FTH7"/>
<dbReference type="OrthoDB" id="9784036at2"/>
<dbReference type="Pfam" id="PF00756">
    <property type="entry name" value="Esterase"/>
    <property type="match status" value="1"/>
</dbReference>
<dbReference type="SUPFAM" id="SSF53474">
    <property type="entry name" value="alpha/beta-Hydrolases"/>
    <property type="match status" value="1"/>
</dbReference>
<dbReference type="InterPro" id="IPR000801">
    <property type="entry name" value="Esterase-like"/>
</dbReference>
<comment type="similarity">
    <text evidence="1">Belongs to the esterase D family.</text>
</comment>
<evidence type="ECO:0000313" key="3">
    <source>
        <dbReference type="EMBL" id="OYR17741.1"/>
    </source>
</evidence>
<sequence>MGLSLSTRGIWRDIACSSEDAHARRFVLRSLSKSFAALLFVAVSTIGANAACNTVNPLTVPLPDPASGRRYEIYVSLPDGYAANPSKSYPLLILADGGRAFPKLSCDVRALAKSGAIGEEPVVVGLSYAIGEDLEDSRRRDYTPVADGPTSRVYGGAAAYQTYLRNVVLPHVGRHYRTDPARRVFWGHSYGGLLGAHILLTEPGLFQTYLIGSPSLWFANHAIYGFDEAYAKRNKQLDATVILYVGGLEISRYDPSRKGNTRDMVAGVQAFVSRLSAHGYSGLQLRSSVIAGTDHRSSVRPGFAWALTQALALHAIAGR</sequence>
<protein>
    <submittedName>
        <fullName evidence="3">Esterase family protein</fullName>
    </submittedName>
</protein>
<dbReference type="Proteomes" id="UP000216478">
    <property type="component" value="Unassembled WGS sequence"/>
</dbReference>
<dbReference type="InterPro" id="IPR029058">
    <property type="entry name" value="AB_hydrolase_fold"/>
</dbReference>
<comment type="caution">
    <text evidence="3">The sequence shown here is derived from an EMBL/GenBank/DDBJ whole genome shotgun (WGS) entry which is preliminary data.</text>
</comment>
<keyword evidence="4" id="KW-1185">Reference proteome</keyword>
<name>A0A256FTH7_9HYPH</name>
<dbReference type="GO" id="GO:0016788">
    <property type="term" value="F:hydrolase activity, acting on ester bonds"/>
    <property type="evidence" value="ECO:0007669"/>
    <property type="project" value="TreeGrafter"/>
</dbReference>
<reference evidence="3 4" key="1">
    <citation type="submission" date="2017-07" db="EMBL/GenBank/DDBJ databases">
        <title>Phylogenetic study on the rhizospheric bacterium Ochrobactrum sp. A44.</title>
        <authorList>
            <person name="Krzyzanowska D.M."/>
            <person name="Ossowicki A."/>
            <person name="Rajewska M."/>
            <person name="Maciag T."/>
            <person name="Kaczynski Z."/>
            <person name="Czerwicka M."/>
            <person name="Jafra S."/>
        </authorList>
    </citation>
    <scope>NUCLEOTIDE SEQUENCE [LARGE SCALE GENOMIC DNA]</scope>
    <source>
        <strain evidence="3 4">OgA9a</strain>
    </source>
</reference>
<keyword evidence="2" id="KW-0378">Hydrolase</keyword>
<dbReference type="EMBL" id="NNRL01000143">
    <property type="protein sequence ID" value="OYR17741.1"/>
    <property type="molecule type" value="Genomic_DNA"/>
</dbReference>
<organism evidence="3 4">
    <name type="scientific">Brucella grignonensis</name>
    <dbReference type="NCBI Taxonomy" id="94627"/>
    <lineage>
        <taxon>Bacteria</taxon>
        <taxon>Pseudomonadati</taxon>
        <taxon>Pseudomonadota</taxon>
        <taxon>Alphaproteobacteria</taxon>
        <taxon>Hyphomicrobiales</taxon>
        <taxon>Brucellaceae</taxon>
        <taxon>Brucella/Ochrobactrum group</taxon>
        <taxon>Brucella</taxon>
    </lineage>
</organism>